<proteinExistence type="predicted"/>
<dbReference type="EMBL" id="CP058905">
    <property type="protein sequence ID" value="QLJ98524.1"/>
    <property type="molecule type" value="Genomic_DNA"/>
</dbReference>
<gene>
    <name evidence="1" type="primary">cas5u6u</name>
    <name evidence="1" type="ORF">HZU44_28380</name>
</gene>
<dbReference type="AlphaFoldDB" id="A0A7D6C5S2"/>
<accession>A0A7D6C5S2</accession>
<sequence>MCEPGRLRSRSCATRQFDSAITAIRFAVTSRVPLKTTHGVILADEIHRIAASRLDGPRPAVFGQRGAATNHQHAHWIPIPTGPEPGATVTGFLVWVPGGLMLDEVSHLIGIRRASGRRSGYQVKGFPEVDLLLQATGTPIQVAPELWGPARRWRSLTPYLPVRYPKRQTLDEYITADIRTELNYRNLPTATVTRLSPDKGLSDHWARAFRRYRLPPEKLNDARPGLGVSLEFDQDHEGPLALGQLSHFGYGVFMPQPSGPPR</sequence>
<name>A0A7D6C5S2_9ACTN</name>
<organism evidence="1">
    <name type="scientific">Micromonospora carbonacea</name>
    <dbReference type="NCBI Taxonomy" id="47853"/>
    <lineage>
        <taxon>Bacteria</taxon>
        <taxon>Bacillati</taxon>
        <taxon>Actinomycetota</taxon>
        <taxon>Actinomycetes</taxon>
        <taxon>Micromonosporales</taxon>
        <taxon>Micromonosporaceae</taxon>
        <taxon>Micromonospora</taxon>
    </lineage>
</organism>
<dbReference type="NCBIfam" id="TIGR02165">
    <property type="entry name" value="cas5_6_GSU0054"/>
    <property type="match status" value="1"/>
</dbReference>
<protein>
    <submittedName>
        <fullName evidence="1">Type I-U CRISPR-associated protein Cas5/Cas6</fullName>
    </submittedName>
</protein>
<dbReference type="InterPro" id="IPR019089">
    <property type="entry name" value="Cas_GSU0054"/>
</dbReference>
<reference evidence="1" key="1">
    <citation type="submission" date="2020-08" db="EMBL/GenBank/DDBJ databases">
        <title>A bifunctional nitrone conjugated secondary metabolite targeting the ribosome.</title>
        <authorList>
            <person name="Limbrick E.M."/>
            <person name="Graf M."/>
            <person name="Derewacz D.K."/>
            <person name="Nguyen F."/>
            <person name="Spraggins J.M."/>
            <person name="Wieland M."/>
            <person name="Ynigez-Gutierrez A.E."/>
            <person name="Reisman B.J."/>
            <person name="Zinshteyn B."/>
            <person name="McCulloch K."/>
            <person name="Iverson T.M."/>
            <person name="Green R."/>
            <person name="Wilson D.N."/>
            <person name="Bachmann B.O."/>
        </authorList>
    </citation>
    <scope>NUCLEOTIDE SEQUENCE</scope>
    <source>
        <strain evidence="1">Africana</strain>
    </source>
</reference>
<evidence type="ECO:0000313" key="1">
    <source>
        <dbReference type="EMBL" id="QLJ98524.1"/>
    </source>
</evidence>